<dbReference type="FunFam" id="3.30.300.30:FF:000008">
    <property type="entry name" value="2,3-dihydroxybenzoate-AMP ligase"/>
    <property type="match status" value="1"/>
</dbReference>
<dbReference type="PANTHER" id="PTHR43767:SF1">
    <property type="entry name" value="NONRIBOSOMAL PEPTIDE SYNTHASE PES1 (EUROFUNG)-RELATED"/>
    <property type="match status" value="1"/>
</dbReference>
<dbReference type="Gene3D" id="3.40.50.12780">
    <property type="entry name" value="N-terminal domain of ligase-like"/>
    <property type="match status" value="1"/>
</dbReference>
<dbReference type="AlphaFoldDB" id="A0A076ENQ4"/>
<sequence>MYLTQPLHRSLQQRPHEVATICDGRIVTHAETFDRVGRLAGALRGVGVAGDDRVAVLALNSDRYFQIIMAVAWADAVIVPVNTRWSVKEIAYSLEEAGVRVIFVDDAFSALADQLREQCPRLEAVIHCGDGATPDGMLAYEELIAGATAVPDAHRRGDALAGIFYTGGTTGFPKGVMLSHRNLFVSATACAATGAWSAEGTVLHVAPMFHLADLASMIAHSLLGGTHIMLPVFDPVAMLATIAEHRVTDTLLVPTMIQMIADHPQLADFDLSSLRNVMYGASPISEALLGRARAAFPAAAFVQGYGMTELSPVATLLLDKDHDDPVRRRSAGRAAPHALVKVVDPDGNEVPRGEFGEIAVTGDHVMLGYWNKPAETADAVRDGWMHTGDGGYMDEDGYVFVADRIKDMIISGGENVYSIEVENVVAKHPAVTQCAVIAVPDDQWGERVHAVVSLLPGATLTLDELREHSKKDIAGYKVPRSLTVVDTFPMSGAGKILKRELRKQYA</sequence>
<evidence type="ECO:0000256" key="1">
    <source>
        <dbReference type="ARBA" id="ARBA00006432"/>
    </source>
</evidence>
<dbReference type="PROSITE" id="PS00455">
    <property type="entry name" value="AMP_BINDING"/>
    <property type="match status" value="1"/>
</dbReference>
<dbReference type="eggNOG" id="COG0318">
    <property type="taxonomic scope" value="Bacteria"/>
</dbReference>
<dbReference type="Pfam" id="PF00501">
    <property type="entry name" value="AMP-binding"/>
    <property type="match status" value="1"/>
</dbReference>
<evidence type="ECO:0000259" key="4">
    <source>
        <dbReference type="Pfam" id="PF13193"/>
    </source>
</evidence>
<gene>
    <name evidence="5" type="ORF">EP51_20080</name>
</gene>
<proteinExistence type="inferred from homology"/>
<dbReference type="RefSeq" id="WP_128640194.1">
    <property type="nucleotide sequence ID" value="NZ_CP008947.1"/>
</dbReference>
<dbReference type="InterPro" id="IPR045851">
    <property type="entry name" value="AMP-bd_C_sf"/>
</dbReference>
<comment type="similarity">
    <text evidence="1">Belongs to the ATP-dependent AMP-binding enzyme family.</text>
</comment>
<dbReference type="InterPro" id="IPR025110">
    <property type="entry name" value="AMP-bd_C"/>
</dbReference>
<evidence type="ECO:0000313" key="6">
    <source>
        <dbReference type="Proteomes" id="UP000028488"/>
    </source>
</evidence>
<feature type="domain" description="AMP-binding enzyme C-terminal" evidence="4">
    <location>
        <begin position="420"/>
        <end position="495"/>
    </location>
</feature>
<dbReference type="Pfam" id="PF13193">
    <property type="entry name" value="AMP-binding_C"/>
    <property type="match status" value="1"/>
</dbReference>
<feature type="domain" description="AMP-dependent synthetase/ligase" evidence="3">
    <location>
        <begin position="8"/>
        <end position="370"/>
    </location>
</feature>
<dbReference type="InterPro" id="IPR000873">
    <property type="entry name" value="AMP-dep_synth/lig_dom"/>
</dbReference>
<dbReference type="GO" id="GO:0016878">
    <property type="term" value="F:acid-thiol ligase activity"/>
    <property type="evidence" value="ECO:0007669"/>
    <property type="project" value="UniProtKB-ARBA"/>
</dbReference>
<dbReference type="EMBL" id="CP008947">
    <property type="protein sequence ID" value="AII06812.1"/>
    <property type="molecule type" value="Genomic_DNA"/>
</dbReference>
<keyword evidence="2 5" id="KW-0436">Ligase</keyword>
<dbReference type="Proteomes" id="UP000028488">
    <property type="component" value="Chromosome"/>
</dbReference>
<reference evidence="5 6" key="1">
    <citation type="submission" date="2014-07" db="EMBL/GenBank/DDBJ databases">
        <title>Genome Sequence of Rhodococcus opacus Strain R7, a Biodegrader of Mono- and Polycyclic Aromatic Hydrocarbons.</title>
        <authorList>
            <person name="Di Gennaro P."/>
            <person name="Zampolli J."/>
            <person name="Presti I."/>
            <person name="Cappelletti M."/>
            <person name="D'Ursi P."/>
            <person name="Orro A."/>
            <person name="Mezzelani A."/>
            <person name="Milanesi L."/>
        </authorList>
    </citation>
    <scope>NUCLEOTIDE SEQUENCE [LARGE SCALE GENOMIC DNA]</scope>
    <source>
        <strain evidence="5 6">R7</strain>
    </source>
</reference>
<dbReference type="NCBIfam" id="NF004837">
    <property type="entry name" value="PRK06187.1"/>
    <property type="match status" value="1"/>
</dbReference>
<name>A0A076ENQ4_RHOOP</name>
<dbReference type="PANTHER" id="PTHR43767">
    <property type="entry name" value="LONG-CHAIN-FATTY-ACID--COA LIGASE"/>
    <property type="match status" value="1"/>
</dbReference>
<dbReference type="CDD" id="cd17631">
    <property type="entry name" value="FACL_FadD13-like"/>
    <property type="match status" value="1"/>
</dbReference>
<organism evidence="5 6">
    <name type="scientific">Rhodococcus opacus</name>
    <name type="common">Nocardia opaca</name>
    <dbReference type="NCBI Taxonomy" id="37919"/>
    <lineage>
        <taxon>Bacteria</taxon>
        <taxon>Bacillati</taxon>
        <taxon>Actinomycetota</taxon>
        <taxon>Actinomycetes</taxon>
        <taxon>Mycobacteriales</taxon>
        <taxon>Nocardiaceae</taxon>
        <taxon>Rhodococcus</taxon>
    </lineage>
</organism>
<evidence type="ECO:0000259" key="3">
    <source>
        <dbReference type="Pfam" id="PF00501"/>
    </source>
</evidence>
<dbReference type="InterPro" id="IPR020845">
    <property type="entry name" value="AMP-binding_CS"/>
</dbReference>
<accession>A0A076ENQ4</accession>
<dbReference type="Gene3D" id="3.30.300.30">
    <property type="match status" value="1"/>
</dbReference>
<evidence type="ECO:0000256" key="2">
    <source>
        <dbReference type="ARBA" id="ARBA00022598"/>
    </source>
</evidence>
<evidence type="ECO:0000313" key="5">
    <source>
        <dbReference type="EMBL" id="AII06812.1"/>
    </source>
</evidence>
<dbReference type="SUPFAM" id="SSF56801">
    <property type="entry name" value="Acetyl-CoA synthetase-like"/>
    <property type="match status" value="1"/>
</dbReference>
<dbReference type="InterPro" id="IPR042099">
    <property type="entry name" value="ANL_N_sf"/>
</dbReference>
<protein>
    <submittedName>
        <fullName evidence="5">Fatty-acid--CoA ligase</fullName>
    </submittedName>
</protein>
<dbReference type="InterPro" id="IPR050237">
    <property type="entry name" value="ATP-dep_AMP-bd_enzyme"/>
</dbReference>